<sequence length="108" mass="12711">MFLRKYVSQTIEFCAIIRRNRMKLFHMELSNDGLVAFHYKSYGTFRLIVNCGGLMKSYNLERTEFALSFLMFKAIRILVLKLSKFRNPKALRLMTLIRLLAASSFAFE</sequence>
<protein>
    <submittedName>
        <fullName evidence="1">Uncharacterized protein</fullName>
    </submittedName>
</protein>
<proteinExistence type="predicted"/>
<name>F9P4K1_STRCV</name>
<gene>
    <name evidence="1" type="ORF">HMPREF1042_0398</name>
</gene>
<accession>F9P4K1</accession>
<evidence type="ECO:0000313" key="1">
    <source>
        <dbReference type="EMBL" id="EGV10742.1"/>
    </source>
</evidence>
<evidence type="ECO:0000313" key="2">
    <source>
        <dbReference type="Proteomes" id="UP000003287"/>
    </source>
</evidence>
<dbReference type="Proteomes" id="UP000003287">
    <property type="component" value="Unassembled WGS sequence"/>
</dbReference>
<organism evidence="1 2">
    <name type="scientific">Streptococcus constellatus subsp. pharyngis SK1060 = CCUG 46377</name>
    <dbReference type="NCBI Taxonomy" id="1035184"/>
    <lineage>
        <taxon>Bacteria</taxon>
        <taxon>Bacillati</taxon>
        <taxon>Bacillota</taxon>
        <taxon>Bacilli</taxon>
        <taxon>Lactobacillales</taxon>
        <taxon>Streptococcaceae</taxon>
        <taxon>Streptococcus</taxon>
        <taxon>Streptococcus anginosus group</taxon>
    </lineage>
</organism>
<dbReference type="AlphaFoldDB" id="F9P4K1"/>
<dbReference type="EMBL" id="AFUP01000001">
    <property type="protein sequence ID" value="EGV10742.1"/>
    <property type="molecule type" value="Genomic_DNA"/>
</dbReference>
<reference evidence="1 2" key="1">
    <citation type="submission" date="2011-06" db="EMBL/GenBank/DDBJ databases">
        <authorList>
            <person name="Harkins D.M."/>
            <person name="Madupu R."/>
            <person name="Durkin A.S."/>
            <person name="Torralba M."/>
            <person name="Methe B."/>
            <person name="Sutton G.G."/>
            <person name="Nelson K.E."/>
        </authorList>
    </citation>
    <scope>NUCLEOTIDE SEQUENCE [LARGE SCALE GENOMIC DNA]</scope>
    <source>
        <strain evidence="1 2">SK1060</strain>
    </source>
</reference>